<evidence type="ECO:0000313" key="2">
    <source>
        <dbReference type="Proteomes" id="UP000302163"/>
    </source>
</evidence>
<reference evidence="1 2" key="1">
    <citation type="submission" date="2019-05" db="EMBL/GenBank/DDBJ databases">
        <title>Complete genome sequence of Izhakiella calystegiae KSNA2, an endophyte isolated from beach morning glory (Calystegia soldanella).</title>
        <authorList>
            <person name="Jiang L."/>
            <person name="Jeong J.C."/>
            <person name="Kim C.Y."/>
            <person name="Kim D.H."/>
            <person name="Kim S.W."/>
            <person name="Lee j."/>
        </authorList>
    </citation>
    <scope>NUCLEOTIDE SEQUENCE [LARGE SCALE GENOMIC DNA]</scope>
    <source>
        <strain evidence="1 2">KSNA2</strain>
    </source>
</reference>
<dbReference type="RefSeq" id="WP_138096029.1">
    <property type="nucleotide sequence ID" value="NZ_CP040428.1"/>
</dbReference>
<dbReference type="AlphaFoldDB" id="A0A4P8YJA9"/>
<keyword evidence="2" id="KW-1185">Reference proteome</keyword>
<dbReference type="EMBL" id="CP040428">
    <property type="protein sequence ID" value="QCT20153.1"/>
    <property type="molecule type" value="Genomic_DNA"/>
</dbReference>
<sequence length="68" mass="7828">MPKRIIRRQSRPEGRRREEMLYRRAACGFAGARWRTIMVQKIDERGARLIARPGVVHQTIGVSSRPAA</sequence>
<dbReference type="KEGG" id="izh:FEM41_11080"/>
<organism evidence="1 2">
    <name type="scientific">Jejubacter calystegiae</name>
    <dbReference type="NCBI Taxonomy" id="2579935"/>
    <lineage>
        <taxon>Bacteria</taxon>
        <taxon>Pseudomonadati</taxon>
        <taxon>Pseudomonadota</taxon>
        <taxon>Gammaproteobacteria</taxon>
        <taxon>Enterobacterales</taxon>
        <taxon>Enterobacteriaceae</taxon>
        <taxon>Jejubacter</taxon>
    </lineage>
</organism>
<gene>
    <name evidence="1" type="ORF">FEM41_11080</name>
</gene>
<protein>
    <submittedName>
        <fullName evidence="1">Uncharacterized protein</fullName>
    </submittedName>
</protein>
<evidence type="ECO:0000313" key="1">
    <source>
        <dbReference type="EMBL" id="QCT20153.1"/>
    </source>
</evidence>
<proteinExistence type="predicted"/>
<name>A0A4P8YJA9_9ENTR</name>
<dbReference type="Proteomes" id="UP000302163">
    <property type="component" value="Chromosome"/>
</dbReference>
<accession>A0A4P8YJA9</accession>